<evidence type="ECO:0000256" key="1">
    <source>
        <dbReference type="SAM" id="Phobius"/>
    </source>
</evidence>
<comment type="caution">
    <text evidence="2">The sequence shown here is derived from an EMBL/GenBank/DDBJ whole genome shotgun (WGS) entry which is preliminary data.</text>
</comment>
<feature type="transmembrane region" description="Helical" evidence="1">
    <location>
        <begin position="12"/>
        <end position="30"/>
    </location>
</feature>
<sequence length="230" mass="26370">MKISVNKKERQVIKGFAFLLLILFSLVFTLNHHLGYSLADSCLIKLGIPSWSNEYEPGINIHYTILIGLPLFLIGYKYSRFYLNNVYPSFMRRLIFIVIAFIFVYPTVTDKMMYLIKFNASGLDAITYYQKKSKCTFHSNPETLGNMACNLTLVNYSGKSMVISVIPNIAKTNFWKDMKESFEGIEIEPVSMQLSPRSKQNMGIYFKFKQTSHFNGSGSIENVALDIEIN</sequence>
<keyword evidence="3" id="KW-1185">Reference proteome</keyword>
<feature type="transmembrane region" description="Helical" evidence="1">
    <location>
        <begin position="90"/>
        <end position="108"/>
    </location>
</feature>
<dbReference type="Proteomes" id="UP001338137">
    <property type="component" value="Unassembled WGS sequence"/>
</dbReference>
<keyword evidence="1" id="KW-0472">Membrane</keyword>
<dbReference type="RefSeq" id="WP_326072974.1">
    <property type="nucleotide sequence ID" value="NZ_JARLKY010000038.1"/>
</dbReference>
<accession>A0ABU6G3T0</accession>
<organism evidence="2 3">
    <name type="scientific">Paenibacillus alba</name>
    <dbReference type="NCBI Taxonomy" id="1197127"/>
    <lineage>
        <taxon>Bacteria</taxon>
        <taxon>Bacillati</taxon>
        <taxon>Bacillota</taxon>
        <taxon>Bacilli</taxon>
        <taxon>Bacillales</taxon>
        <taxon>Paenibacillaceae</taxon>
        <taxon>Paenibacillus</taxon>
    </lineage>
</organism>
<name>A0ABU6G3T0_9BACL</name>
<proteinExistence type="predicted"/>
<dbReference type="EMBL" id="JARLKY010000038">
    <property type="protein sequence ID" value="MEC0228791.1"/>
    <property type="molecule type" value="Genomic_DNA"/>
</dbReference>
<protein>
    <submittedName>
        <fullName evidence="2">Uncharacterized protein</fullName>
    </submittedName>
</protein>
<feature type="transmembrane region" description="Helical" evidence="1">
    <location>
        <begin position="59"/>
        <end position="78"/>
    </location>
</feature>
<evidence type="ECO:0000313" key="2">
    <source>
        <dbReference type="EMBL" id="MEC0228791.1"/>
    </source>
</evidence>
<keyword evidence="1" id="KW-0812">Transmembrane</keyword>
<reference evidence="2 3" key="1">
    <citation type="submission" date="2023-03" db="EMBL/GenBank/DDBJ databases">
        <title>Bacillus Genome Sequencing.</title>
        <authorList>
            <person name="Dunlap C."/>
        </authorList>
    </citation>
    <scope>NUCLEOTIDE SEQUENCE [LARGE SCALE GENOMIC DNA]</scope>
    <source>
        <strain evidence="2 3">BD-533</strain>
    </source>
</reference>
<evidence type="ECO:0000313" key="3">
    <source>
        <dbReference type="Proteomes" id="UP001338137"/>
    </source>
</evidence>
<gene>
    <name evidence="2" type="ORF">P4I72_16810</name>
</gene>
<keyword evidence="1" id="KW-1133">Transmembrane helix</keyword>